<dbReference type="Proteomes" id="UP000011645">
    <property type="component" value="Unassembled WGS sequence"/>
</dbReference>
<evidence type="ECO:0000313" key="3">
    <source>
        <dbReference type="Proteomes" id="UP000011645"/>
    </source>
</evidence>
<keyword evidence="3" id="KW-1185">Reference proteome</keyword>
<dbReference type="PANTHER" id="PTHR34846">
    <property type="entry name" value="4-CARBOXYMUCONOLACTONE DECARBOXYLASE FAMILY PROTEIN (AFU_ORTHOLOGUE AFUA_6G11590)"/>
    <property type="match status" value="1"/>
</dbReference>
<feature type="domain" description="Carboxymuconolactone decarboxylase-like" evidence="1">
    <location>
        <begin position="67"/>
        <end position="147"/>
    </location>
</feature>
<dbReference type="GO" id="GO:0051920">
    <property type="term" value="F:peroxiredoxin activity"/>
    <property type="evidence" value="ECO:0007669"/>
    <property type="project" value="InterPro"/>
</dbReference>
<dbReference type="Pfam" id="PF02627">
    <property type="entry name" value="CMD"/>
    <property type="match status" value="1"/>
</dbReference>
<dbReference type="SUPFAM" id="SSF69118">
    <property type="entry name" value="AhpD-like"/>
    <property type="match status" value="1"/>
</dbReference>
<dbReference type="InterPro" id="IPR003779">
    <property type="entry name" value="CMD-like"/>
</dbReference>
<dbReference type="EMBL" id="AOHV01000020">
    <property type="protein sequence ID" value="ELY38692.1"/>
    <property type="molecule type" value="Genomic_DNA"/>
</dbReference>
<dbReference type="PANTHER" id="PTHR34846:SF11">
    <property type="entry name" value="4-CARBOXYMUCONOLACTONE DECARBOXYLASE FAMILY PROTEIN (AFU_ORTHOLOGUE AFUA_6G11590)"/>
    <property type="match status" value="1"/>
</dbReference>
<dbReference type="AlphaFoldDB" id="L9VNY6"/>
<dbReference type="PATRIC" id="fig|795797.19.peg.1273"/>
<organism evidence="2 3">
    <name type="scientific">Halalkalicoccus jeotgali (strain DSM 18796 / CECT 7217 / JCM 14584 / KCTC 4019 / B3)</name>
    <dbReference type="NCBI Taxonomy" id="795797"/>
    <lineage>
        <taxon>Archaea</taxon>
        <taxon>Methanobacteriati</taxon>
        <taxon>Methanobacteriota</taxon>
        <taxon>Stenosarchaea group</taxon>
        <taxon>Halobacteria</taxon>
        <taxon>Halobacteriales</taxon>
        <taxon>Halococcaceae</taxon>
        <taxon>Halalkalicoccus</taxon>
    </lineage>
</organism>
<accession>L9VNY6</accession>
<comment type="caution">
    <text evidence="2">The sequence shown here is derived from an EMBL/GenBank/DDBJ whole genome shotgun (WGS) entry which is preliminary data.</text>
</comment>
<protein>
    <submittedName>
        <fullName evidence="2">Carboxymuconolactone decarboxylase</fullName>
    </submittedName>
</protein>
<reference evidence="2 3" key="1">
    <citation type="journal article" date="2014" name="PLoS Genet.">
        <title>Phylogenetically driven sequencing of extremely halophilic archaea reveals strategies for static and dynamic osmo-response.</title>
        <authorList>
            <person name="Becker E.A."/>
            <person name="Seitzer P.M."/>
            <person name="Tritt A."/>
            <person name="Larsen D."/>
            <person name="Krusor M."/>
            <person name="Yao A.I."/>
            <person name="Wu D."/>
            <person name="Madern D."/>
            <person name="Eisen J.A."/>
            <person name="Darling A.E."/>
            <person name="Facciotti M.T."/>
        </authorList>
    </citation>
    <scope>NUCLEOTIDE SEQUENCE [LARGE SCALE GENOMIC DNA]</scope>
    <source>
        <strain evidence="3">DSM 18796 / CECT 7217 / JCM 14584 / KCTC 4019 / B3</strain>
    </source>
</reference>
<proteinExistence type="predicted"/>
<gene>
    <name evidence="2" type="ORF">C497_07119</name>
</gene>
<evidence type="ECO:0000313" key="2">
    <source>
        <dbReference type="EMBL" id="ELY38692.1"/>
    </source>
</evidence>
<dbReference type="InterPro" id="IPR029032">
    <property type="entry name" value="AhpD-like"/>
</dbReference>
<evidence type="ECO:0000259" key="1">
    <source>
        <dbReference type="Pfam" id="PF02627"/>
    </source>
</evidence>
<dbReference type="Gene3D" id="1.20.1290.10">
    <property type="entry name" value="AhpD-like"/>
    <property type="match status" value="1"/>
</dbReference>
<sequence>MPSLIRARIRVYVDCRCRGLLYLWVTFTGMVRVPLLEQSELPSDYQHLLSEDAMGEINLLCAMANNPDILQSYMRYGTTLWQNSGLNGDDLERCILSIARTLDAAYEWNQHVPIARNLGVSDADIEAITIENFDYFDDRRAALLRYVQAVAKGDVDNETYAALAEHVDKATIVGATQLATHYLATARFLDALEIPLEGEFVGWTPNEN</sequence>
<name>L9VNY6_HALJB</name>